<dbReference type="EnsemblPlants" id="LPERR01G30320.1">
    <property type="protein sequence ID" value="LPERR01G30320.1"/>
    <property type="gene ID" value="LPERR01G30320"/>
</dbReference>
<dbReference type="AlphaFoldDB" id="A0A0D9V753"/>
<reference evidence="1" key="3">
    <citation type="submission" date="2015-04" db="UniProtKB">
        <authorList>
            <consortium name="EnsemblPlants"/>
        </authorList>
    </citation>
    <scope>IDENTIFICATION</scope>
</reference>
<sequence length="90" mass="10231">MGALYLPAVVVEAIDKRRRTFLWTVYSPKGKGGLGVKSIQLQNEALLQKFLIKLHKQCDAPWVKLVQATIWLVILSRSWVHTHHSVDNLA</sequence>
<protein>
    <submittedName>
        <fullName evidence="1">Uncharacterized protein</fullName>
    </submittedName>
</protein>
<accession>A0A0D9V753</accession>
<dbReference type="Proteomes" id="UP000032180">
    <property type="component" value="Chromosome 1"/>
</dbReference>
<evidence type="ECO:0000313" key="2">
    <source>
        <dbReference type="Proteomes" id="UP000032180"/>
    </source>
</evidence>
<organism evidence="1 2">
    <name type="scientific">Leersia perrieri</name>
    <dbReference type="NCBI Taxonomy" id="77586"/>
    <lineage>
        <taxon>Eukaryota</taxon>
        <taxon>Viridiplantae</taxon>
        <taxon>Streptophyta</taxon>
        <taxon>Embryophyta</taxon>
        <taxon>Tracheophyta</taxon>
        <taxon>Spermatophyta</taxon>
        <taxon>Magnoliopsida</taxon>
        <taxon>Liliopsida</taxon>
        <taxon>Poales</taxon>
        <taxon>Poaceae</taxon>
        <taxon>BOP clade</taxon>
        <taxon>Oryzoideae</taxon>
        <taxon>Oryzeae</taxon>
        <taxon>Oryzinae</taxon>
        <taxon>Leersia</taxon>
    </lineage>
</organism>
<reference evidence="2" key="2">
    <citation type="submission" date="2013-12" db="EMBL/GenBank/DDBJ databases">
        <authorList>
            <person name="Yu Y."/>
            <person name="Lee S."/>
            <person name="de Baynast K."/>
            <person name="Wissotski M."/>
            <person name="Liu L."/>
            <person name="Talag J."/>
            <person name="Goicoechea J."/>
            <person name="Angelova A."/>
            <person name="Jetty R."/>
            <person name="Kudrna D."/>
            <person name="Golser W."/>
            <person name="Rivera L."/>
            <person name="Zhang J."/>
            <person name="Wing R."/>
        </authorList>
    </citation>
    <scope>NUCLEOTIDE SEQUENCE</scope>
</reference>
<dbReference type="HOGENOM" id="CLU_2444028_0_0_1"/>
<keyword evidence="2" id="KW-1185">Reference proteome</keyword>
<dbReference type="Gramene" id="LPERR01G30320.1">
    <property type="protein sequence ID" value="LPERR01G30320.1"/>
    <property type="gene ID" value="LPERR01G30320"/>
</dbReference>
<proteinExistence type="predicted"/>
<reference evidence="1 2" key="1">
    <citation type="submission" date="2012-08" db="EMBL/GenBank/DDBJ databases">
        <title>Oryza genome evolution.</title>
        <authorList>
            <person name="Wing R.A."/>
        </authorList>
    </citation>
    <scope>NUCLEOTIDE SEQUENCE</scope>
</reference>
<name>A0A0D9V753_9ORYZ</name>
<evidence type="ECO:0000313" key="1">
    <source>
        <dbReference type="EnsemblPlants" id="LPERR01G30320.1"/>
    </source>
</evidence>